<keyword evidence="2" id="KW-0012">Acyltransferase</keyword>
<keyword evidence="2" id="KW-0808">Transferase</keyword>
<proteinExistence type="predicted"/>
<dbReference type="STRING" id="52.CMC5_012770"/>
<evidence type="ECO:0000259" key="1">
    <source>
        <dbReference type="Pfam" id="PF00198"/>
    </source>
</evidence>
<dbReference type="Proteomes" id="UP000067626">
    <property type="component" value="Chromosome"/>
</dbReference>
<dbReference type="RefSeq" id="WP_050429555.1">
    <property type="nucleotide sequence ID" value="NZ_CP012159.1"/>
</dbReference>
<evidence type="ECO:0000313" key="3">
    <source>
        <dbReference type="Proteomes" id="UP000067626"/>
    </source>
</evidence>
<dbReference type="PANTHER" id="PTHR23151">
    <property type="entry name" value="DIHYDROLIPOAMIDE ACETYL/SUCCINYL-TRANSFERASE-RELATED"/>
    <property type="match status" value="1"/>
</dbReference>
<dbReference type="OrthoDB" id="9805770at2"/>
<dbReference type="InterPro" id="IPR023213">
    <property type="entry name" value="CAT-like_dom_sf"/>
</dbReference>
<dbReference type="GO" id="GO:0006086">
    <property type="term" value="P:pyruvate decarboxylation to acetyl-CoA"/>
    <property type="evidence" value="ECO:0007669"/>
    <property type="project" value="InterPro"/>
</dbReference>
<dbReference type="InterPro" id="IPR045257">
    <property type="entry name" value="E2/Pdx1"/>
</dbReference>
<dbReference type="SUPFAM" id="SSF52777">
    <property type="entry name" value="CoA-dependent acyltransferases"/>
    <property type="match status" value="1"/>
</dbReference>
<dbReference type="PANTHER" id="PTHR23151:SF90">
    <property type="entry name" value="DIHYDROLIPOYLLYSINE-RESIDUE ACETYLTRANSFERASE COMPONENT OF PYRUVATE DEHYDROGENASE COMPLEX, MITOCHONDRIAL-RELATED"/>
    <property type="match status" value="1"/>
</dbReference>
<feature type="domain" description="2-oxoacid dehydrogenase acyltransferase catalytic" evidence="1">
    <location>
        <begin position="181"/>
        <end position="265"/>
    </location>
</feature>
<feature type="domain" description="2-oxoacid dehydrogenase acyltransferase catalytic" evidence="1">
    <location>
        <begin position="31"/>
        <end position="132"/>
    </location>
</feature>
<gene>
    <name evidence="2" type="ORF">CMC5_012770</name>
</gene>
<dbReference type="Pfam" id="PF00198">
    <property type="entry name" value="2-oxoacid_dh"/>
    <property type="match status" value="2"/>
</dbReference>
<protein>
    <submittedName>
        <fullName evidence="2">2-oxo acid dehydrogenase acyltransferase</fullName>
    </submittedName>
</protein>
<dbReference type="AlphaFoldDB" id="A0A0K1E902"/>
<dbReference type="EMBL" id="CP012159">
    <property type="protein sequence ID" value="AKT37147.1"/>
    <property type="molecule type" value="Genomic_DNA"/>
</dbReference>
<evidence type="ECO:0000313" key="2">
    <source>
        <dbReference type="EMBL" id="AKT37147.1"/>
    </source>
</evidence>
<name>A0A0K1E902_CHOCO</name>
<dbReference type="InterPro" id="IPR001078">
    <property type="entry name" value="2-oxoacid_DH_actylTfrase"/>
</dbReference>
<keyword evidence="3" id="KW-1185">Reference proteome</keyword>
<accession>A0A0K1E902</accession>
<sequence>MSNKKPKMSTRRKLAIASWSSPREGNIYGKLTLDATEAVAYIEHLRRTTGEKVTITHLVGKACGEALRQEPTLNGFIRLGSYIPHDSVDISFLVALEEGGNLAKAKISHVDQKSVVDVARELRELAGRLHRGGDEAFNKTQSPIRALPTWLLRPLLYSTGLLSASFGVSIPALGLEAFPFGACIITSVGMFGLDEGYAPPTPFARVPAYVLVGALRDSPAVVDGQLTVRKQLTITATLDHRFIDGHQAGTLARVVREAFENPWRLEGLPGRPAEASDAAVKANAQPGAASTC</sequence>
<dbReference type="Gene3D" id="3.30.559.10">
    <property type="entry name" value="Chloramphenicol acetyltransferase-like domain"/>
    <property type="match status" value="1"/>
</dbReference>
<dbReference type="GO" id="GO:0045254">
    <property type="term" value="C:pyruvate dehydrogenase complex"/>
    <property type="evidence" value="ECO:0007669"/>
    <property type="project" value="InterPro"/>
</dbReference>
<dbReference type="GO" id="GO:0016746">
    <property type="term" value="F:acyltransferase activity"/>
    <property type="evidence" value="ECO:0007669"/>
    <property type="project" value="UniProtKB-KW"/>
</dbReference>
<organism evidence="2 3">
    <name type="scientific">Chondromyces crocatus</name>
    <dbReference type="NCBI Taxonomy" id="52"/>
    <lineage>
        <taxon>Bacteria</taxon>
        <taxon>Pseudomonadati</taxon>
        <taxon>Myxococcota</taxon>
        <taxon>Polyangia</taxon>
        <taxon>Polyangiales</taxon>
        <taxon>Polyangiaceae</taxon>
        <taxon>Chondromyces</taxon>
    </lineage>
</organism>
<reference evidence="2 3" key="1">
    <citation type="submission" date="2015-07" db="EMBL/GenBank/DDBJ databases">
        <title>Genome analysis of myxobacterium Chondromyces crocatus Cm c5 reveals a high potential for natural compound synthesis and the genetic basis for the loss of fruiting body formation.</title>
        <authorList>
            <person name="Zaburannyi N."/>
            <person name="Bunk B."/>
            <person name="Maier J."/>
            <person name="Overmann J."/>
            <person name="Mueller R."/>
        </authorList>
    </citation>
    <scope>NUCLEOTIDE SEQUENCE [LARGE SCALE GENOMIC DNA]</scope>
    <source>
        <strain evidence="2 3">Cm c5</strain>
    </source>
</reference>
<dbReference type="KEGG" id="ccro:CMC5_012770"/>